<dbReference type="AlphaFoldDB" id="A0A0P0RFW6"/>
<evidence type="ECO:0000313" key="1">
    <source>
        <dbReference type="EMBL" id="ALL67582.1"/>
    </source>
</evidence>
<sequence length="42" mass="4718">MDRGTFVAVQYAIVRDDPSRDDCLRRPLKSVNPVKVISEVGD</sequence>
<evidence type="ECO:0000313" key="2">
    <source>
        <dbReference type="Proteomes" id="UP000019146"/>
    </source>
</evidence>
<accession>A0A0P0RFW6</accession>
<reference evidence="1 2" key="1">
    <citation type="journal article" date="2014" name="Genome Announc.">
        <title>Draft Genome Sequence of the Haloacid-Degrading Burkholderia caribensis Strain MBA4.</title>
        <authorList>
            <person name="Pan Y."/>
            <person name="Kong K.F."/>
            <person name="Tsang J.S."/>
        </authorList>
    </citation>
    <scope>NUCLEOTIDE SEQUENCE [LARGE SCALE GENOMIC DNA]</scope>
    <source>
        <strain evidence="1 2">MBA4</strain>
    </source>
</reference>
<name>A0A0P0RFW6_9BURK</name>
<gene>
    <name evidence="1" type="ORF">K788_0007675</name>
</gene>
<dbReference type="EMBL" id="CP012747">
    <property type="protein sequence ID" value="ALL67582.1"/>
    <property type="molecule type" value="Genomic_DNA"/>
</dbReference>
<dbReference type="KEGG" id="bcai:K788_0007675"/>
<proteinExistence type="predicted"/>
<organism evidence="1 2">
    <name type="scientific">Paraburkholderia caribensis MBA4</name>
    <dbReference type="NCBI Taxonomy" id="1323664"/>
    <lineage>
        <taxon>Bacteria</taxon>
        <taxon>Pseudomonadati</taxon>
        <taxon>Pseudomonadota</taxon>
        <taxon>Betaproteobacteria</taxon>
        <taxon>Burkholderiales</taxon>
        <taxon>Burkholderiaceae</taxon>
        <taxon>Paraburkholderia</taxon>
    </lineage>
</organism>
<protein>
    <submittedName>
        <fullName evidence="1">Uncharacterized protein</fullName>
    </submittedName>
</protein>
<dbReference type="Proteomes" id="UP000019146">
    <property type="component" value="Chromosome 2"/>
</dbReference>